<dbReference type="Proteomes" id="UP000749559">
    <property type="component" value="Unassembled WGS sequence"/>
</dbReference>
<feature type="region of interest" description="Disordered" evidence="10">
    <location>
        <begin position="117"/>
        <end position="212"/>
    </location>
</feature>
<feature type="compositionally biased region" description="Polar residues" evidence="10">
    <location>
        <begin position="299"/>
        <end position="321"/>
    </location>
</feature>
<proteinExistence type="predicted"/>
<dbReference type="Pfam" id="PF14835">
    <property type="entry name" value="zf-RING_6"/>
    <property type="match status" value="1"/>
</dbReference>
<dbReference type="SUPFAM" id="SSF57850">
    <property type="entry name" value="RING/U-box"/>
    <property type="match status" value="1"/>
</dbReference>
<dbReference type="SMART" id="SM00248">
    <property type="entry name" value="ANK"/>
    <property type="match status" value="3"/>
</dbReference>
<keyword evidence="8" id="KW-0234">DNA repair</keyword>
<keyword evidence="7" id="KW-0040">ANK repeat</keyword>
<feature type="compositionally biased region" description="Basic residues" evidence="10">
    <location>
        <begin position="367"/>
        <end position="377"/>
    </location>
</feature>
<dbReference type="InterPro" id="IPR036770">
    <property type="entry name" value="Ankyrin_rpt-contain_sf"/>
</dbReference>
<dbReference type="CDD" id="cd17720">
    <property type="entry name" value="BRCT_Bard1_rpt2"/>
    <property type="match status" value="1"/>
</dbReference>
<evidence type="ECO:0000313" key="11">
    <source>
        <dbReference type="EMBL" id="CAH1788293.1"/>
    </source>
</evidence>
<dbReference type="SUPFAM" id="SSF52113">
    <property type="entry name" value="BRCT domain"/>
    <property type="match status" value="2"/>
</dbReference>
<feature type="compositionally biased region" description="Low complexity" evidence="10">
    <location>
        <begin position="422"/>
        <end position="437"/>
    </location>
</feature>
<dbReference type="FunFam" id="3.40.50.10190:FF:000006">
    <property type="entry name" value="Breast cancer type 1 susceptibility protein homolog"/>
    <property type="match status" value="1"/>
</dbReference>
<feature type="region of interest" description="Disordered" evidence="10">
    <location>
        <begin position="225"/>
        <end position="246"/>
    </location>
</feature>
<keyword evidence="2" id="KW-0479">Metal-binding</keyword>
<organism evidence="11 12">
    <name type="scientific">Owenia fusiformis</name>
    <name type="common">Polychaete worm</name>
    <dbReference type="NCBI Taxonomy" id="6347"/>
    <lineage>
        <taxon>Eukaryota</taxon>
        <taxon>Metazoa</taxon>
        <taxon>Spiralia</taxon>
        <taxon>Lophotrochozoa</taxon>
        <taxon>Annelida</taxon>
        <taxon>Polychaeta</taxon>
        <taxon>Sedentaria</taxon>
        <taxon>Canalipalpata</taxon>
        <taxon>Sabellida</taxon>
        <taxon>Oweniida</taxon>
        <taxon>Oweniidae</taxon>
        <taxon>Owenia</taxon>
    </lineage>
</organism>
<evidence type="ECO:0000256" key="2">
    <source>
        <dbReference type="ARBA" id="ARBA00022723"/>
    </source>
</evidence>
<dbReference type="Pfam" id="PF00533">
    <property type="entry name" value="BRCT"/>
    <property type="match status" value="1"/>
</dbReference>
<dbReference type="PROSITE" id="PS50172">
    <property type="entry name" value="BRCT"/>
    <property type="match status" value="2"/>
</dbReference>
<evidence type="ECO:0000256" key="7">
    <source>
        <dbReference type="ARBA" id="ARBA00023043"/>
    </source>
</evidence>
<feature type="compositionally biased region" description="Basic and acidic residues" evidence="10">
    <location>
        <begin position="138"/>
        <end position="153"/>
    </location>
</feature>
<dbReference type="InterPro" id="IPR013083">
    <property type="entry name" value="Znf_RING/FYVE/PHD"/>
</dbReference>
<dbReference type="Gene3D" id="1.25.40.20">
    <property type="entry name" value="Ankyrin repeat-containing domain"/>
    <property type="match status" value="1"/>
</dbReference>
<dbReference type="PANTHER" id="PTHR24171">
    <property type="entry name" value="ANKYRIN REPEAT DOMAIN-CONTAINING PROTEIN 39-RELATED"/>
    <property type="match status" value="1"/>
</dbReference>
<keyword evidence="12" id="KW-1185">Reference proteome</keyword>
<comment type="subcellular location">
    <subcellularLocation>
        <location evidence="1">Nucleus</location>
    </subcellularLocation>
</comment>
<dbReference type="GO" id="GO:0006281">
    <property type="term" value="P:DNA repair"/>
    <property type="evidence" value="ECO:0007669"/>
    <property type="project" value="UniProtKB-KW"/>
</dbReference>
<feature type="region of interest" description="Disordered" evidence="10">
    <location>
        <begin position="291"/>
        <end position="443"/>
    </location>
</feature>
<dbReference type="Gene3D" id="3.40.50.10190">
    <property type="entry name" value="BRCT domain"/>
    <property type="match status" value="2"/>
</dbReference>
<dbReference type="GO" id="GO:0070531">
    <property type="term" value="C:BRCA1-A complex"/>
    <property type="evidence" value="ECO:0007669"/>
    <property type="project" value="TreeGrafter"/>
</dbReference>
<dbReference type="InterPro" id="IPR017907">
    <property type="entry name" value="Znf_RING_CS"/>
</dbReference>
<dbReference type="GO" id="GO:0004842">
    <property type="term" value="F:ubiquitin-protein transferase activity"/>
    <property type="evidence" value="ECO:0007669"/>
    <property type="project" value="TreeGrafter"/>
</dbReference>
<evidence type="ECO:0000256" key="6">
    <source>
        <dbReference type="ARBA" id="ARBA00022833"/>
    </source>
</evidence>
<dbReference type="InterPro" id="IPR036420">
    <property type="entry name" value="BRCT_dom_sf"/>
</dbReference>
<feature type="compositionally biased region" description="Basic and acidic residues" evidence="10">
    <location>
        <begin position="378"/>
        <end position="389"/>
    </location>
</feature>
<dbReference type="InterPro" id="IPR039503">
    <property type="entry name" value="BARD1_Znf-RING"/>
</dbReference>
<evidence type="ECO:0000256" key="3">
    <source>
        <dbReference type="ARBA" id="ARBA00022737"/>
    </source>
</evidence>
<dbReference type="Pfam" id="PF12796">
    <property type="entry name" value="Ank_2"/>
    <property type="match status" value="1"/>
</dbReference>
<dbReference type="PROSITE" id="PS50088">
    <property type="entry name" value="ANK_REPEAT"/>
    <property type="match status" value="3"/>
</dbReference>
<keyword evidence="6" id="KW-0862">Zinc</keyword>
<dbReference type="PROSITE" id="PS50089">
    <property type="entry name" value="ZF_RING_2"/>
    <property type="match status" value="1"/>
</dbReference>
<dbReference type="InterPro" id="IPR002110">
    <property type="entry name" value="Ankyrin_rpt"/>
</dbReference>
<evidence type="ECO:0000256" key="5">
    <source>
        <dbReference type="ARBA" id="ARBA00022771"/>
    </source>
</evidence>
<reference evidence="11" key="1">
    <citation type="submission" date="2022-03" db="EMBL/GenBank/DDBJ databases">
        <authorList>
            <person name="Martin C."/>
        </authorList>
    </citation>
    <scope>NUCLEOTIDE SEQUENCE</scope>
</reference>
<dbReference type="OrthoDB" id="2384350at2759"/>
<name>A0A8J1Y503_OWEFU</name>
<gene>
    <name evidence="11" type="ORF">OFUS_LOCUS13851</name>
</gene>
<dbReference type="SUPFAM" id="SSF48403">
    <property type="entry name" value="Ankyrin repeat"/>
    <property type="match status" value="1"/>
</dbReference>
<feature type="compositionally biased region" description="Basic and acidic residues" evidence="10">
    <location>
        <begin position="179"/>
        <end position="212"/>
    </location>
</feature>
<dbReference type="InterPro" id="IPR001357">
    <property type="entry name" value="BRCT_dom"/>
</dbReference>
<evidence type="ECO:0000256" key="10">
    <source>
        <dbReference type="SAM" id="MobiDB-lite"/>
    </source>
</evidence>
<evidence type="ECO:0000256" key="9">
    <source>
        <dbReference type="ARBA" id="ARBA00023242"/>
    </source>
</evidence>
<evidence type="ECO:0000256" key="8">
    <source>
        <dbReference type="ARBA" id="ARBA00023204"/>
    </source>
</evidence>
<feature type="compositionally biased region" description="Basic residues" evidence="10">
    <location>
        <begin position="233"/>
        <end position="246"/>
    </location>
</feature>
<dbReference type="SMART" id="SM00292">
    <property type="entry name" value="BRCT"/>
    <property type="match status" value="2"/>
</dbReference>
<dbReference type="GO" id="GO:0008270">
    <property type="term" value="F:zinc ion binding"/>
    <property type="evidence" value="ECO:0007669"/>
    <property type="project" value="UniProtKB-KW"/>
</dbReference>
<keyword evidence="4" id="KW-0227">DNA damage</keyword>
<dbReference type="Pfam" id="PF16589">
    <property type="entry name" value="BRCT_2"/>
    <property type="match status" value="1"/>
</dbReference>
<evidence type="ECO:0000256" key="4">
    <source>
        <dbReference type="ARBA" id="ARBA00022763"/>
    </source>
</evidence>
<evidence type="ECO:0000313" key="12">
    <source>
        <dbReference type="Proteomes" id="UP000749559"/>
    </source>
</evidence>
<dbReference type="GO" id="GO:0085020">
    <property type="term" value="P:protein K6-linked ubiquitination"/>
    <property type="evidence" value="ECO:0007669"/>
    <property type="project" value="TreeGrafter"/>
</dbReference>
<keyword evidence="5" id="KW-0863">Zinc-finger</keyword>
<evidence type="ECO:0000256" key="1">
    <source>
        <dbReference type="ARBA" id="ARBA00004123"/>
    </source>
</evidence>
<dbReference type="CDD" id="cd17734">
    <property type="entry name" value="BRCT_Bard1_rpt1"/>
    <property type="match status" value="1"/>
</dbReference>
<dbReference type="Pfam" id="PF00023">
    <property type="entry name" value="Ank"/>
    <property type="match status" value="1"/>
</dbReference>
<keyword evidence="3" id="KW-0677">Repeat</keyword>
<protein>
    <submittedName>
        <fullName evidence="11">Uncharacterized protein</fullName>
    </submittedName>
</protein>
<sequence length="806" mass="88885">MISTGGGWVKTRSALANLENLLSCGSCNNTVDDPCTLGSCEHYFCRKCAEAFKGEKCPVCDMPSYAGEVQSNRQLANAVKLCRRLNLLLLKDISQDINNKVINDTVDVLMTTLNEALPADHKSPTEGTEAENNTELKSPIKPDQCEDLPRDNPDDSADNTDDVMSCDQPLNDENISEQDIQRQELESKQTVNQKKEFKVTKGTPVKDRSNEENVSKSVFDFVASPDTANPVGRRTRRGKKKDKKKQAVVQSNKLWGIKDGAEITCTPPGAEMNLPCTSCKKMNPARKVAFETPNKRNTRQQACECSHSATTDDANVDSTDAPNPISDETIVKQLVMKTDADLMPSPKPLSTISKKKKDLPNSEQSKKTKGNIRQAKRKSVENETPDMKRVKSLVAENTSPRTRTRSPRIASPKVACPRIRSPRVGSPSVGSPVPSSPINKKNAKGETALHVACIKGQIDKVKKLLDEGANPNTKDHAGWTPLHEASNHGHVKVVELLLDYGAGVNTTGGDNDSPLHDAVQNYRLEVVKLLVARGANQECRNIYGKTPRDFAQNDIMQDALATPISANQSDTPTKAIPTPPVEEQPKRMVLLGTGLKREQKTKLQKLAGLLNAELMNEFSYQVTHVVTEVNKDGHCPRTLKFLSALLTGKWIVNFEWVANCVEYRQRVSEEPFEVPGCSTCPGSLAPMTARTNMEQQLPGLFDGCQVYLKGEMEYPTPPKDQLSMLIKFGGGKLLTREPKLENLNALGLRTPYHSKKETDSSECSVFIVHDPKSLKKPIRSSNMCSVPATWVMDCIAKFELLDFPEV</sequence>
<dbReference type="SMART" id="SM00184">
    <property type="entry name" value="RING"/>
    <property type="match status" value="1"/>
</dbReference>
<dbReference type="InterPro" id="IPR001841">
    <property type="entry name" value="Znf_RING"/>
</dbReference>
<keyword evidence="9" id="KW-0539">Nucleus</keyword>
<comment type="caution">
    <text evidence="11">The sequence shown here is derived from an EMBL/GenBank/DDBJ whole genome shotgun (WGS) entry which is preliminary data.</text>
</comment>
<accession>A0A8J1Y503</accession>
<dbReference type="PRINTS" id="PR01415">
    <property type="entry name" value="ANKYRIN"/>
</dbReference>
<dbReference type="PROSITE" id="PS50297">
    <property type="entry name" value="ANK_REP_REGION"/>
    <property type="match status" value="3"/>
</dbReference>
<dbReference type="EMBL" id="CAIIXF020000007">
    <property type="protein sequence ID" value="CAH1788293.1"/>
    <property type="molecule type" value="Genomic_DNA"/>
</dbReference>
<dbReference type="GO" id="GO:0031436">
    <property type="term" value="C:BRCA1-BARD1 complex"/>
    <property type="evidence" value="ECO:0007669"/>
    <property type="project" value="TreeGrafter"/>
</dbReference>
<dbReference type="PANTHER" id="PTHR24171:SF8">
    <property type="entry name" value="BRCA1-ASSOCIATED RING DOMAIN PROTEIN 1"/>
    <property type="match status" value="1"/>
</dbReference>
<dbReference type="AlphaFoldDB" id="A0A8J1Y503"/>
<dbReference type="PROSITE" id="PS00518">
    <property type="entry name" value="ZF_RING_1"/>
    <property type="match status" value="1"/>
</dbReference>
<dbReference type="Gene3D" id="3.30.40.10">
    <property type="entry name" value="Zinc/RING finger domain, C3HC4 (zinc finger)"/>
    <property type="match status" value="1"/>
</dbReference>